<accession>A0A6C0HD59</accession>
<dbReference type="InterPro" id="IPR015421">
    <property type="entry name" value="PyrdxlP-dep_Trfase_major"/>
</dbReference>
<evidence type="ECO:0000313" key="1">
    <source>
        <dbReference type="EMBL" id="QHT78561.1"/>
    </source>
</evidence>
<dbReference type="InterPro" id="IPR015424">
    <property type="entry name" value="PyrdxlP-dep_Trfase"/>
</dbReference>
<dbReference type="SUPFAM" id="SSF53383">
    <property type="entry name" value="PLP-dependent transferases"/>
    <property type="match status" value="1"/>
</dbReference>
<dbReference type="EMBL" id="MN739934">
    <property type="protein sequence ID" value="QHT78561.1"/>
    <property type="molecule type" value="Genomic_DNA"/>
</dbReference>
<protein>
    <recommendedName>
        <fullName evidence="2">DegT/DnrJ/EryC1/StrS aminotransferase family protein</fullName>
    </recommendedName>
</protein>
<organism evidence="1">
    <name type="scientific">viral metagenome</name>
    <dbReference type="NCBI Taxonomy" id="1070528"/>
    <lineage>
        <taxon>unclassified sequences</taxon>
        <taxon>metagenomes</taxon>
        <taxon>organismal metagenomes</taxon>
    </lineage>
</organism>
<proteinExistence type="predicted"/>
<evidence type="ECO:0008006" key="2">
    <source>
        <dbReference type="Google" id="ProtNLM"/>
    </source>
</evidence>
<name>A0A6C0HD59_9ZZZZ</name>
<dbReference type="Gene3D" id="3.40.640.10">
    <property type="entry name" value="Type I PLP-dependent aspartate aminotransferase-like (Major domain)"/>
    <property type="match status" value="1"/>
</dbReference>
<dbReference type="InterPro" id="IPR000653">
    <property type="entry name" value="DegT/StrS_aminotransferase"/>
</dbReference>
<dbReference type="GO" id="GO:0030170">
    <property type="term" value="F:pyridoxal phosphate binding"/>
    <property type="evidence" value="ECO:0007669"/>
    <property type="project" value="TreeGrafter"/>
</dbReference>
<dbReference type="GO" id="GO:0008483">
    <property type="term" value="F:transaminase activity"/>
    <property type="evidence" value="ECO:0007669"/>
    <property type="project" value="TreeGrafter"/>
</dbReference>
<reference evidence="1" key="1">
    <citation type="journal article" date="2020" name="Nature">
        <title>Giant virus diversity and host interactions through global metagenomics.</title>
        <authorList>
            <person name="Schulz F."/>
            <person name="Roux S."/>
            <person name="Paez-Espino D."/>
            <person name="Jungbluth S."/>
            <person name="Walsh D.A."/>
            <person name="Denef V.J."/>
            <person name="McMahon K.D."/>
            <person name="Konstantinidis K.T."/>
            <person name="Eloe-Fadrosh E.A."/>
            <person name="Kyrpides N.C."/>
            <person name="Woyke T."/>
        </authorList>
    </citation>
    <scope>NUCLEOTIDE SEQUENCE</scope>
    <source>
        <strain evidence="1">GVMAG-M-3300023179-92</strain>
    </source>
</reference>
<sequence length="348" mass="39609">MNVNWIFTKHINHETVKNLLELSSKNNQFTNGGPVVQLLEQNIRKILSINDDKDVIAVTNGSVAIWVAVNSIEFYNNKKLRWATQSFTFPPSAQGMLQDILIEDIDLDGGLELTDDLKDKVDGIIVTNVFGNTVNIDKYVNWCNTHNKYLIFDNAATSYSFYKGQNSLNYGNASTLSFHHTKPLGFGEGGAVIIDKQFSKYLRQLINFGIDNNAINPIWHPLGSNYKMSDISAAYIIQHLNNFDEIYTKTIKVINYFKSKLSNKISFYPNFSDDNPLLSCLCCILPSKDLIIEKSLKEHNVFCRKYYKPLLFTPNSTYIYNNILCIPCHCDMSTQDIDIIVNIILSNI</sequence>
<dbReference type="PANTHER" id="PTHR30244:SF34">
    <property type="entry name" value="DTDP-4-AMINO-4,6-DIDEOXYGALACTOSE TRANSAMINASE"/>
    <property type="match status" value="1"/>
</dbReference>
<dbReference type="PANTHER" id="PTHR30244">
    <property type="entry name" value="TRANSAMINASE"/>
    <property type="match status" value="1"/>
</dbReference>
<dbReference type="Pfam" id="PF01041">
    <property type="entry name" value="DegT_DnrJ_EryC1"/>
    <property type="match status" value="1"/>
</dbReference>
<dbReference type="AlphaFoldDB" id="A0A6C0HD59"/>
<dbReference type="PIRSF" id="PIRSF000390">
    <property type="entry name" value="PLP_StrS"/>
    <property type="match status" value="1"/>
</dbReference>
<dbReference type="GO" id="GO:0000271">
    <property type="term" value="P:polysaccharide biosynthetic process"/>
    <property type="evidence" value="ECO:0007669"/>
    <property type="project" value="TreeGrafter"/>
</dbReference>